<gene>
    <name evidence="1" type="ORF">GQ607_004369</name>
</gene>
<keyword evidence="2" id="KW-1185">Reference proteome</keyword>
<organism evidence="1 2">
    <name type="scientific">Colletotrichum asianum</name>
    <dbReference type="NCBI Taxonomy" id="702518"/>
    <lineage>
        <taxon>Eukaryota</taxon>
        <taxon>Fungi</taxon>
        <taxon>Dikarya</taxon>
        <taxon>Ascomycota</taxon>
        <taxon>Pezizomycotina</taxon>
        <taxon>Sordariomycetes</taxon>
        <taxon>Hypocreomycetidae</taxon>
        <taxon>Glomerellales</taxon>
        <taxon>Glomerellaceae</taxon>
        <taxon>Colletotrichum</taxon>
        <taxon>Colletotrichum gloeosporioides species complex</taxon>
    </lineage>
</organism>
<proteinExistence type="predicted"/>
<accession>A0A8H3WIC0</accession>
<dbReference type="EMBL" id="WOWK01000017">
    <property type="protein sequence ID" value="KAF0328573.1"/>
    <property type="molecule type" value="Genomic_DNA"/>
</dbReference>
<reference evidence="1 2" key="1">
    <citation type="submission" date="2019-12" db="EMBL/GenBank/DDBJ databases">
        <title>A genome sequence resource for the geographically widespread anthracnose pathogen Colletotrichum asianum.</title>
        <authorList>
            <person name="Meng Y."/>
        </authorList>
    </citation>
    <scope>NUCLEOTIDE SEQUENCE [LARGE SCALE GENOMIC DNA]</scope>
    <source>
        <strain evidence="1 2">ICMP 18580</strain>
    </source>
</reference>
<name>A0A8H3WIC0_9PEZI</name>
<sequence length="10" mass="1167">MGAWCHQTAY</sequence>
<protein>
    <submittedName>
        <fullName evidence="1">Uncharacterized protein</fullName>
    </submittedName>
</protein>
<comment type="caution">
    <text evidence="1">The sequence shown here is derived from an EMBL/GenBank/DDBJ whole genome shotgun (WGS) entry which is preliminary data.</text>
</comment>
<evidence type="ECO:0000313" key="1">
    <source>
        <dbReference type="EMBL" id="KAF0328573.1"/>
    </source>
</evidence>
<evidence type="ECO:0000313" key="2">
    <source>
        <dbReference type="Proteomes" id="UP000434172"/>
    </source>
</evidence>
<dbReference type="Proteomes" id="UP000434172">
    <property type="component" value="Unassembled WGS sequence"/>
</dbReference>